<proteinExistence type="predicted"/>
<evidence type="ECO:0000313" key="1">
    <source>
        <dbReference type="EMBL" id="PTQ93238.1"/>
    </source>
</evidence>
<sequence>MARRLARSVRRCFCKMRKKNELGFNAFLRLTGYNVEPHICGSLTQQSALLSIVEGCATASVIKYLSSFISMNRYLFLICFIFFCQLSKISAQSKRSVDSLLGHRILNQEEQAITAKEAAKMMGKDVYLYDEVRSYRTINDSLTVLTVGGLRRTEQILILIKGSETNRECKNARRGKWHFGGVVSKYKGRPAIVVTRAEQLGTRIQI</sequence>
<dbReference type="AlphaFoldDB" id="A0A2T5J5H8"/>
<name>A0A2T5J5H8_9SPHI</name>
<accession>A0A2T5J5H8</accession>
<dbReference type="EMBL" id="QAOQ01000009">
    <property type="protein sequence ID" value="PTQ93238.1"/>
    <property type="molecule type" value="Genomic_DNA"/>
</dbReference>
<evidence type="ECO:0000313" key="2">
    <source>
        <dbReference type="Proteomes" id="UP000244168"/>
    </source>
</evidence>
<protein>
    <submittedName>
        <fullName evidence="1">Uncharacterized protein</fullName>
    </submittedName>
</protein>
<keyword evidence="2" id="KW-1185">Reference proteome</keyword>
<reference evidence="1 2" key="1">
    <citation type="submission" date="2018-04" db="EMBL/GenBank/DDBJ databases">
        <title>Genomic Encyclopedia of Archaeal and Bacterial Type Strains, Phase II (KMG-II): from individual species to whole genera.</title>
        <authorList>
            <person name="Goeker M."/>
        </authorList>
    </citation>
    <scope>NUCLEOTIDE SEQUENCE [LARGE SCALE GENOMIC DNA]</scope>
    <source>
        <strain evidence="1 2">DSM 26809</strain>
    </source>
</reference>
<dbReference type="Proteomes" id="UP000244168">
    <property type="component" value="Unassembled WGS sequence"/>
</dbReference>
<gene>
    <name evidence="1" type="ORF">C8P68_109110</name>
</gene>
<comment type="caution">
    <text evidence="1">The sequence shown here is derived from an EMBL/GenBank/DDBJ whole genome shotgun (WGS) entry which is preliminary data.</text>
</comment>
<organism evidence="1 2">
    <name type="scientific">Mucilaginibacter yixingensis</name>
    <dbReference type="NCBI Taxonomy" id="1295612"/>
    <lineage>
        <taxon>Bacteria</taxon>
        <taxon>Pseudomonadati</taxon>
        <taxon>Bacteroidota</taxon>
        <taxon>Sphingobacteriia</taxon>
        <taxon>Sphingobacteriales</taxon>
        <taxon>Sphingobacteriaceae</taxon>
        <taxon>Mucilaginibacter</taxon>
    </lineage>
</organism>